<keyword evidence="1" id="KW-0732">Signal</keyword>
<evidence type="ECO:0000313" key="3">
    <source>
        <dbReference type="Proteomes" id="UP000326509"/>
    </source>
</evidence>
<dbReference type="EMBL" id="BKCG01000001">
    <property type="protein sequence ID" value="GER58402.1"/>
    <property type="molecule type" value="Genomic_DNA"/>
</dbReference>
<gene>
    <name evidence="2" type="ORF">ULMA_05100</name>
</gene>
<dbReference type="RefSeq" id="WP_235904632.1">
    <property type="nucleotide sequence ID" value="NZ_BKCG01000001.1"/>
</dbReference>
<feature type="signal peptide" evidence="1">
    <location>
        <begin position="1"/>
        <end position="19"/>
    </location>
</feature>
<accession>A0A5J4IVU3</accession>
<dbReference type="Gene3D" id="3.90.930.1">
    <property type="match status" value="1"/>
</dbReference>
<sequence>MKKYILILAVILSASSMYAQDCKKTCEGKQDKFVLENGLINATLYHDNGVVAQKGFYTQDNKLQGEWTSFDEEGNKTAVAQYENGEKTGTWLFYQGDNMKEVRYTDSRISEVNTWKISDTRVVSNRP</sequence>
<protein>
    <recommendedName>
        <fullName evidence="4">MORN repeat variant</fullName>
    </recommendedName>
</protein>
<dbReference type="Proteomes" id="UP000326509">
    <property type="component" value="Unassembled WGS sequence"/>
</dbReference>
<comment type="caution">
    <text evidence="2">The sequence shown here is derived from an EMBL/GenBank/DDBJ whole genome shotgun (WGS) entry which is preliminary data.</text>
</comment>
<name>A0A5J4IVU3_9FLAO</name>
<reference evidence="2 3" key="1">
    <citation type="submission" date="2019-08" db="EMBL/GenBank/DDBJ databases">
        <title>Draft genome sequence of Ulvibacter marinus type strain NBRC 109484.</title>
        <authorList>
            <person name="Kawano K."/>
            <person name="Ushijima N."/>
            <person name="Kihara M."/>
            <person name="Itoh H."/>
        </authorList>
    </citation>
    <scope>NUCLEOTIDE SEQUENCE [LARGE SCALE GENOMIC DNA]</scope>
    <source>
        <strain evidence="2 3">NBRC 109484</strain>
    </source>
</reference>
<feature type="chain" id="PRO_5023889776" description="MORN repeat variant" evidence="1">
    <location>
        <begin position="20"/>
        <end position="127"/>
    </location>
</feature>
<proteinExistence type="predicted"/>
<dbReference type="AlphaFoldDB" id="A0A5J4IVU3"/>
<keyword evidence="3" id="KW-1185">Reference proteome</keyword>
<evidence type="ECO:0000313" key="2">
    <source>
        <dbReference type="EMBL" id="GER58402.1"/>
    </source>
</evidence>
<evidence type="ECO:0008006" key="4">
    <source>
        <dbReference type="Google" id="ProtNLM"/>
    </source>
</evidence>
<evidence type="ECO:0000256" key="1">
    <source>
        <dbReference type="SAM" id="SignalP"/>
    </source>
</evidence>
<organism evidence="2 3">
    <name type="scientific">Patiriisocius marinus</name>
    <dbReference type="NCBI Taxonomy" id="1397112"/>
    <lineage>
        <taxon>Bacteria</taxon>
        <taxon>Pseudomonadati</taxon>
        <taxon>Bacteroidota</taxon>
        <taxon>Flavobacteriia</taxon>
        <taxon>Flavobacteriales</taxon>
        <taxon>Flavobacteriaceae</taxon>
        <taxon>Patiriisocius</taxon>
    </lineage>
</organism>
<dbReference type="SUPFAM" id="SSF82185">
    <property type="entry name" value="Histone H3 K4-specific methyltransferase SET7/9 N-terminal domain"/>
    <property type="match status" value="1"/>
</dbReference>